<evidence type="ECO:0000313" key="7">
    <source>
        <dbReference type="Proteomes" id="UP000182882"/>
    </source>
</evidence>
<keyword evidence="7" id="KW-1185">Reference proteome</keyword>
<dbReference type="PROSITE" id="PS01044">
    <property type="entry name" value="SQUALEN_PHYTOEN_SYN_1"/>
    <property type="match status" value="1"/>
</dbReference>
<dbReference type="GO" id="GO:0045338">
    <property type="term" value="P:farnesyl diphosphate metabolic process"/>
    <property type="evidence" value="ECO:0007669"/>
    <property type="project" value="InterPro"/>
</dbReference>
<dbReference type="EMBL" id="FNLN01000002">
    <property type="protein sequence ID" value="SDT84686.1"/>
    <property type="molecule type" value="Genomic_DNA"/>
</dbReference>
<dbReference type="InterPro" id="IPR002060">
    <property type="entry name" value="Squ/phyt_synthse"/>
</dbReference>
<reference evidence="2 9" key="4">
    <citation type="submission" date="2018-04" db="EMBL/GenBank/DDBJ databases">
        <title>Active sludge and wastewater microbial communities from Klosterneuburg, Austria.</title>
        <authorList>
            <person name="Wagner M."/>
        </authorList>
    </citation>
    <scope>NUCLEOTIDE SEQUENCE [LARGE SCALE GENOMIC DNA]</scope>
    <source>
        <strain evidence="2 9">Nm4</strain>
    </source>
</reference>
<sequence length="352" mass="39770">MTSHSRINDEQYQDYILQGVSRTFALTIPQLPEALRRIIGNAYLLCRITDTIEDDNALTIEQTRQLSDMFVEVVCGNASAEEFSLKLHPLLSDQTIPAEHDLIKNTPAVIRVTHSFNPVQRKALERCVRIMAQGMADYQETESLEGLKDLPAMNQYCYYVAGVVGEMLTELFCDYSAEINAHKPILMKLAVSFGQGLQMTNILKDIWDDRKRGACWLPQDIFLKNGFNLSKLQPGMNDTNFQAGLAELLGVAKRHLLNAMIYTSLIPPHEKGIRRFCLWAIGMAILTLNKINRHRNFSEGAQVKISRRSVKATILTTSLFASHNWILELLFKYTSRNLPEVSSHPAALSEIS</sequence>
<dbReference type="SFLD" id="SFLDG01018">
    <property type="entry name" value="Squalene/Phytoene_Synthase_Lik"/>
    <property type="match status" value="1"/>
</dbReference>
<dbReference type="SFLD" id="SFLDS00005">
    <property type="entry name" value="Isoprenoid_Synthase_Type_I"/>
    <property type="match status" value="1"/>
</dbReference>
<dbReference type="InterPro" id="IPR008949">
    <property type="entry name" value="Isoprenoid_synthase_dom_sf"/>
</dbReference>
<dbReference type="Proteomes" id="UP000182882">
    <property type="component" value="Unassembled WGS sequence"/>
</dbReference>
<evidence type="ECO:0000313" key="9">
    <source>
        <dbReference type="Proteomes" id="UP000244110"/>
    </source>
</evidence>
<reference evidence="3 6" key="1">
    <citation type="submission" date="2016-10" db="EMBL/GenBank/DDBJ databases">
        <authorList>
            <person name="de Groot N.N."/>
        </authorList>
    </citation>
    <scope>NUCLEOTIDE SEQUENCE [LARGE SCALE GENOMIC DNA]</scope>
    <source>
        <strain evidence="3">Nm10</strain>
        <strain evidence="4 6">Nm9</strain>
    </source>
</reference>
<dbReference type="EMBL" id="OCMU01000001">
    <property type="protein sequence ID" value="SOD16408.1"/>
    <property type="molecule type" value="Genomic_DNA"/>
</dbReference>
<evidence type="ECO:0000256" key="1">
    <source>
        <dbReference type="ARBA" id="ARBA00022679"/>
    </source>
</evidence>
<organism evidence="2 9">
    <name type="scientific">Nitrosomonas ureae</name>
    <dbReference type="NCBI Taxonomy" id="44577"/>
    <lineage>
        <taxon>Bacteria</taxon>
        <taxon>Pseudomonadati</taxon>
        <taxon>Pseudomonadota</taxon>
        <taxon>Betaproteobacteria</taxon>
        <taxon>Nitrosomonadales</taxon>
        <taxon>Nitrosomonadaceae</taxon>
        <taxon>Nitrosomonas</taxon>
    </lineage>
</organism>
<dbReference type="RefSeq" id="WP_062557550.1">
    <property type="nucleotide sequence ID" value="NZ_CP013341.1"/>
</dbReference>
<dbReference type="Gene3D" id="1.10.600.10">
    <property type="entry name" value="Farnesyl Diphosphate Synthase"/>
    <property type="match status" value="1"/>
</dbReference>
<dbReference type="GO" id="GO:0016117">
    <property type="term" value="P:carotenoid biosynthetic process"/>
    <property type="evidence" value="ECO:0007669"/>
    <property type="project" value="UniProtKB-ARBA"/>
</dbReference>
<protein>
    <submittedName>
        <fullName evidence="2">Farnesyl-diphosphate farnesyltransferase</fullName>
    </submittedName>
</protein>
<dbReference type="KEGG" id="nur:ATY38_00425"/>
<dbReference type="CDD" id="cd00683">
    <property type="entry name" value="Trans_IPPS_HH"/>
    <property type="match status" value="1"/>
</dbReference>
<dbReference type="PANTHER" id="PTHR11626">
    <property type="entry name" value="FARNESYL-DIPHOSPHATE FARNESYLTRANSFERASE"/>
    <property type="match status" value="1"/>
</dbReference>
<reference evidence="5 8" key="3">
    <citation type="submission" date="2017-09" db="EMBL/GenBank/DDBJ databases">
        <authorList>
            <person name="Ehlers B."/>
            <person name="Leendertz F.H."/>
        </authorList>
    </citation>
    <scope>NUCLEOTIDE SEQUENCE [LARGE SCALE GENOMIC DNA]</scope>
    <source>
        <strain evidence="5 8">Nm42</strain>
    </source>
</reference>
<dbReference type="PANTHER" id="PTHR11626:SF2">
    <property type="entry name" value="SQUALENE SYNTHASE"/>
    <property type="match status" value="1"/>
</dbReference>
<dbReference type="Pfam" id="PF00494">
    <property type="entry name" value="SQS_PSY"/>
    <property type="match status" value="1"/>
</dbReference>
<dbReference type="InterPro" id="IPR044844">
    <property type="entry name" value="Trans_IPPS_euk-type"/>
</dbReference>
<dbReference type="SUPFAM" id="SSF48576">
    <property type="entry name" value="Terpenoid synthases"/>
    <property type="match status" value="1"/>
</dbReference>
<dbReference type="GO" id="GO:0051996">
    <property type="term" value="F:squalene synthase [NAD(P)H] activity"/>
    <property type="evidence" value="ECO:0007669"/>
    <property type="project" value="InterPro"/>
</dbReference>
<evidence type="ECO:0000313" key="5">
    <source>
        <dbReference type="EMBL" id="SOD16408.1"/>
    </source>
</evidence>
<dbReference type="OrthoDB" id="9807580at2"/>
<dbReference type="Proteomes" id="UP000219335">
    <property type="component" value="Unassembled WGS sequence"/>
</dbReference>
<name>A0A0S3AFE6_9PROT</name>
<dbReference type="InterPro" id="IPR019845">
    <property type="entry name" value="Squalene/phytoene_synthase_CS"/>
</dbReference>
<dbReference type="EMBL" id="QAOL01000009">
    <property type="protein sequence ID" value="PTQ86641.1"/>
    <property type="molecule type" value="Genomic_DNA"/>
</dbReference>
<dbReference type="Proteomes" id="UP000244110">
    <property type="component" value="Unassembled WGS sequence"/>
</dbReference>
<evidence type="ECO:0000313" key="6">
    <source>
        <dbReference type="Proteomes" id="UP000181998"/>
    </source>
</evidence>
<keyword evidence="1 2" id="KW-0808">Transferase</keyword>
<dbReference type="InterPro" id="IPR033904">
    <property type="entry name" value="Trans_IPPS_HH"/>
</dbReference>
<proteinExistence type="predicted"/>
<dbReference type="AlphaFoldDB" id="A0A0S3AFE6"/>
<dbReference type="Proteomes" id="UP000181998">
    <property type="component" value="Unassembled WGS sequence"/>
</dbReference>
<gene>
    <name evidence="2" type="ORF">C8R28_100970</name>
    <name evidence="3" type="ORF">SAMN05216406_10269</name>
    <name evidence="4" type="ORF">SAMN05421510_10259</name>
    <name evidence="5" type="ORF">SAMN06297164_0482</name>
</gene>
<accession>A0A0S3AFE6</accession>
<evidence type="ECO:0000313" key="4">
    <source>
        <dbReference type="EMBL" id="SEQ16974.1"/>
    </source>
</evidence>
<dbReference type="EMBL" id="FOFX01000025">
    <property type="protein sequence ID" value="SEQ16974.1"/>
    <property type="molecule type" value="Genomic_DNA"/>
</dbReference>
<dbReference type="STRING" id="44577.ATY38_00425"/>
<evidence type="ECO:0000313" key="3">
    <source>
        <dbReference type="EMBL" id="SDT84686.1"/>
    </source>
</evidence>
<evidence type="ECO:0000313" key="8">
    <source>
        <dbReference type="Proteomes" id="UP000219335"/>
    </source>
</evidence>
<evidence type="ECO:0000313" key="2">
    <source>
        <dbReference type="EMBL" id="PTQ86641.1"/>
    </source>
</evidence>
<reference evidence="7" key="2">
    <citation type="submission" date="2016-10" db="EMBL/GenBank/DDBJ databases">
        <authorList>
            <person name="Varghese N."/>
            <person name="Submissions S."/>
        </authorList>
    </citation>
    <scope>NUCLEOTIDE SEQUENCE [LARGE SCALE GENOMIC DNA]</scope>
    <source>
        <strain evidence="7">Nm10</strain>
    </source>
</reference>